<dbReference type="Proteomes" id="UP001286313">
    <property type="component" value="Unassembled WGS sequence"/>
</dbReference>
<keyword evidence="2" id="KW-1185">Reference proteome</keyword>
<sequence>MVRNAGQGKVWTLTSERSEHQHCNNTYQTTLIVQRSEIQRRKKGPHEDLSKTSLKDYLSADRLLGECAKKGHVSRVCGWI</sequence>
<evidence type="ECO:0000313" key="1">
    <source>
        <dbReference type="EMBL" id="KAK3876856.1"/>
    </source>
</evidence>
<reference evidence="1" key="1">
    <citation type="submission" date="2023-10" db="EMBL/GenBank/DDBJ databases">
        <title>Genome assemblies of two species of porcelain crab, Petrolisthes cinctipes and Petrolisthes manimaculis (Anomura: Porcellanidae).</title>
        <authorList>
            <person name="Angst P."/>
        </authorList>
    </citation>
    <scope>NUCLEOTIDE SEQUENCE</scope>
    <source>
        <strain evidence="1">PB745_01</strain>
        <tissue evidence="1">Gill</tissue>
    </source>
</reference>
<evidence type="ECO:0000313" key="2">
    <source>
        <dbReference type="Proteomes" id="UP001286313"/>
    </source>
</evidence>
<gene>
    <name evidence="1" type="ORF">Pcinc_018386</name>
</gene>
<proteinExistence type="predicted"/>
<protein>
    <submittedName>
        <fullName evidence="1">Uncharacterized protein</fullName>
    </submittedName>
</protein>
<organism evidence="1 2">
    <name type="scientific">Petrolisthes cinctipes</name>
    <name type="common">Flat porcelain crab</name>
    <dbReference type="NCBI Taxonomy" id="88211"/>
    <lineage>
        <taxon>Eukaryota</taxon>
        <taxon>Metazoa</taxon>
        <taxon>Ecdysozoa</taxon>
        <taxon>Arthropoda</taxon>
        <taxon>Crustacea</taxon>
        <taxon>Multicrustacea</taxon>
        <taxon>Malacostraca</taxon>
        <taxon>Eumalacostraca</taxon>
        <taxon>Eucarida</taxon>
        <taxon>Decapoda</taxon>
        <taxon>Pleocyemata</taxon>
        <taxon>Anomura</taxon>
        <taxon>Galatheoidea</taxon>
        <taxon>Porcellanidae</taxon>
        <taxon>Petrolisthes</taxon>
    </lineage>
</organism>
<dbReference type="EMBL" id="JAWQEG010001765">
    <property type="protein sequence ID" value="KAK3876856.1"/>
    <property type="molecule type" value="Genomic_DNA"/>
</dbReference>
<name>A0AAE1FNN9_PETCI</name>
<accession>A0AAE1FNN9</accession>
<comment type="caution">
    <text evidence="1">The sequence shown here is derived from an EMBL/GenBank/DDBJ whole genome shotgun (WGS) entry which is preliminary data.</text>
</comment>
<dbReference type="AlphaFoldDB" id="A0AAE1FNN9"/>